<evidence type="ECO:0000313" key="3">
    <source>
        <dbReference type="Proteomes" id="UP000198210"/>
    </source>
</evidence>
<feature type="transmembrane region" description="Helical" evidence="1">
    <location>
        <begin position="55"/>
        <end position="78"/>
    </location>
</feature>
<name>A0A1C5JG51_9ACTN</name>
<protein>
    <submittedName>
        <fullName evidence="2">Uncharacterized protein</fullName>
    </submittedName>
</protein>
<keyword evidence="3" id="KW-1185">Reference proteome</keyword>
<gene>
    <name evidence="2" type="ORF">GA0074704_4468</name>
</gene>
<dbReference type="AlphaFoldDB" id="A0A1C5JG51"/>
<evidence type="ECO:0000256" key="1">
    <source>
        <dbReference type="SAM" id="Phobius"/>
    </source>
</evidence>
<evidence type="ECO:0000313" key="2">
    <source>
        <dbReference type="EMBL" id="SCG69473.1"/>
    </source>
</evidence>
<dbReference type="Proteomes" id="UP000198210">
    <property type="component" value="Chromosome I"/>
</dbReference>
<keyword evidence="1" id="KW-0812">Transmembrane</keyword>
<reference evidence="2 3" key="1">
    <citation type="submission" date="2016-06" db="EMBL/GenBank/DDBJ databases">
        <authorList>
            <person name="Kjaerup R.B."/>
            <person name="Dalgaard T.S."/>
            <person name="Juul-Madsen H.R."/>
        </authorList>
    </citation>
    <scope>NUCLEOTIDE SEQUENCE [LARGE SCALE GENOMIC DNA]</scope>
    <source>
        <strain evidence="2 3">DSM 45097</strain>
    </source>
</reference>
<sequence length="79" mass="8925">MSDAVARARADLAAGRPWKARNRLTGVLVHRQDREVLDLLATVHHEMRDLPAAGAITVVVWFLAMVAIGMWTVLHWIWD</sequence>
<keyword evidence="1" id="KW-0472">Membrane</keyword>
<dbReference type="RefSeq" id="WP_088972295.1">
    <property type="nucleotide sequence ID" value="NZ_JBHLYF010000004.1"/>
</dbReference>
<accession>A0A1C5JG51</accession>
<keyword evidence="1" id="KW-1133">Transmembrane helix</keyword>
<proteinExistence type="predicted"/>
<organism evidence="2 3">
    <name type="scientific">Micromonospora siamensis</name>
    <dbReference type="NCBI Taxonomy" id="299152"/>
    <lineage>
        <taxon>Bacteria</taxon>
        <taxon>Bacillati</taxon>
        <taxon>Actinomycetota</taxon>
        <taxon>Actinomycetes</taxon>
        <taxon>Micromonosporales</taxon>
        <taxon>Micromonosporaceae</taxon>
        <taxon>Micromonospora</taxon>
    </lineage>
</organism>
<dbReference type="EMBL" id="LT607751">
    <property type="protein sequence ID" value="SCG69473.1"/>
    <property type="molecule type" value="Genomic_DNA"/>
</dbReference>